<name>A0A7H0LQT5_9SPHN</name>
<feature type="transmembrane region" description="Helical" evidence="1">
    <location>
        <begin position="93"/>
        <end position="111"/>
    </location>
</feature>
<feature type="transmembrane region" description="Helical" evidence="1">
    <location>
        <begin position="123"/>
        <end position="143"/>
    </location>
</feature>
<reference evidence="2 3" key="1">
    <citation type="submission" date="2020-09" db="EMBL/GenBank/DDBJ databases">
        <title>Sphingomonas sp., a new species isolated from pork steak.</title>
        <authorList>
            <person name="Heidler von Heilborn D."/>
        </authorList>
    </citation>
    <scope>NUCLEOTIDE SEQUENCE [LARGE SCALE GENOMIC DNA]</scope>
    <source>
        <strain evidence="3">S8-3T</strain>
    </source>
</reference>
<evidence type="ECO:0000313" key="2">
    <source>
        <dbReference type="EMBL" id="QNQ12038.1"/>
    </source>
</evidence>
<proteinExistence type="predicted"/>
<evidence type="ECO:0000313" key="3">
    <source>
        <dbReference type="Proteomes" id="UP000516148"/>
    </source>
</evidence>
<dbReference type="KEGG" id="spap:H3Z74_14435"/>
<sequence length="162" mass="17988">MTYAITGVVVAIVLFFRIRRMSRARPLKLERLWVMPAIYLLFAIFVLWQVPPAGMTWLYCAAALLLGAALGWQRGKMMRISVDPETHALNHQPSPAAILFIVALIAIRFAVREAAQIGGSTLHINTLMVTDVLIAMALGLFAAQRLEMYLRATRLLQAARAA</sequence>
<dbReference type="InterPro" id="IPR058247">
    <property type="entry name" value="DUF1453"/>
</dbReference>
<accession>A0A7H0LQT5</accession>
<dbReference type="Proteomes" id="UP000516148">
    <property type="component" value="Chromosome"/>
</dbReference>
<dbReference type="AlphaFoldDB" id="A0A7H0LQT5"/>
<keyword evidence="1" id="KW-0812">Transmembrane</keyword>
<evidence type="ECO:0000256" key="1">
    <source>
        <dbReference type="SAM" id="Phobius"/>
    </source>
</evidence>
<keyword evidence="1" id="KW-1133">Transmembrane helix</keyword>
<keyword evidence="3" id="KW-1185">Reference proteome</keyword>
<dbReference type="Pfam" id="PF07301">
    <property type="entry name" value="DUF1453"/>
    <property type="match status" value="1"/>
</dbReference>
<gene>
    <name evidence="2" type="ORF">H3Z74_14435</name>
</gene>
<protein>
    <submittedName>
        <fullName evidence="2">DUF1453 family protein</fullName>
    </submittedName>
</protein>
<organism evidence="2 3">
    <name type="scientific">Sphingomonas alpina</name>
    <dbReference type="NCBI Taxonomy" id="653931"/>
    <lineage>
        <taxon>Bacteria</taxon>
        <taxon>Pseudomonadati</taxon>
        <taxon>Pseudomonadota</taxon>
        <taxon>Alphaproteobacteria</taxon>
        <taxon>Sphingomonadales</taxon>
        <taxon>Sphingomonadaceae</taxon>
        <taxon>Sphingomonas</taxon>
    </lineage>
</organism>
<keyword evidence="1" id="KW-0472">Membrane</keyword>
<feature type="transmembrane region" description="Helical" evidence="1">
    <location>
        <begin position="54"/>
        <end position="72"/>
    </location>
</feature>
<dbReference type="EMBL" id="CP061038">
    <property type="protein sequence ID" value="QNQ12038.1"/>
    <property type="molecule type" value="Genomic_DNA"/>
</dbReference>
<feature type="transmembrane region" description="Helical" evidence="1">
    <location>
        <begin position="29"/>
        <end position="48"/>
    </location>
</feature>